<gene>
    <name evidence="2" type="ORF">I553_3508</name>
</gene>
<reference evidence="2" key="1">
    <citation type="submission" date="2014-01" db="EMBL/GenBank/DDBJ databases">
        <authorList>
            <person name="Brown-Elliot B."/>
            <person name="Wallace R."/>
            <person name="Lenaerts A."/>
            <person name="Ordway D."/>
            <person name="DeGroote M.A."/>
            <person name="Parker T."/>
            <person name="Sizemore C."/>
            <person name="Tallon L.J."/>
            <person name="Sadzewicz L.K."/>
            <person name="Sengamalay N."/>
            <person name="Fraser C.M."/>
            <person name="Hine E."/>
            <person name="Shefchek K.A."/>
            <person name="Das S.P."/>
            <person name="Tettelin H."/>
        </authorList>
    </citation>
    <scope>NUCLEOTIDE SEQUENCE [LARGE SCALE GENOMIC DNA]</scope>
    <source>
        <strain evidence="2">4042</strain>
    </source>
</reference>
<dbReference type="EMBL" id="JAOB01000068">
    <property type="protein sequence ID" value="EUA24020.1"/>
    <property type="molecule type" value="Genomic_DNA"/>
</dbReference>
<proteinExistence type="predicted"/>
<sequence length="137" mass="15144">MLAGLDDVLVRDVLRIVGVEPFLAAAVGGTGVVVARARHGFRLDGHRDRLTGGDPRLTSLAFLQRVDDQQHHAQHAGSDAHPRHQRVAGDDRENQCGKAYHRKHQRDNQHRSSSSRRGGDCYACQRATAAMQARPLR</sequence>
<dbReference type="AlphaFoldDB" id="X7ZZF7"/>
<name>X7ZZF7_MYCXE</name>
<evidence type="ECO:0000256" key="1">
    <source>
        <dbReference type="SAM" id="MobiDB-lite"/>
    </source>
</evidence>
<feature type="region of interest" description="Disordered" evidence="1">
    <location>
        <begin position="67"/>
        <end position="120"/>
    </location>
</feature>
<feature type="compositionally biased region" description="Basic and acidic residues" evidence="1">
    <location>
        <begin position="78"/>
        <end position="95"/>
    </location>
</feature>
<evidence type="ECO:0000313" key="2">
    <source>
        <dbReference type="EMBL" id="EUA24020.1"/>
    </source>
</evidence>
<accession>X7ZZF7</accession>
<comment type="caution">
    <text evidence="2">The sequence shown here is derived from an EMBL/GenBank/DDBJ whole genome shotgun (WGS) entry which is preliminary data.</text>
</comment>
<dbReference type="PATRIC" id="fig|1299334.3.peg.6942"/>
<protein>
    <submittedName>
        <fullName evidence="2">Uncharacterized protein</fullName>
    </submittedName>
</protein>
<organism evidence="2">
    <name type="scientific">Mycobacterium xenopi 4042</name>
    <dbReference type="NCBI Taxonomy" id="1299334"/>
    <lineage>
        <taxon>Bacteria</taxon>
        <taxon>Bacillati</taxon>
        <taxon>Actinomycetota</taxon>
        <taxon>Actinomycetes</taxon>
        <taxon>Mycobacteriales</taxon>
        <taxon>Mycobacteriaceae</taxon>
        <taxon>Mycobacterium</taxon>
    </lineage>
</organism>